<dbReference type="PANTHER" id="PTHR12161">
    <property type="entry name" value="IST1 FAMILY MEMBER"/>
    <property type="match status" value="1"/>
</dbReference>
<name>A0AAV7FEE7_ARIFI</name>
<feature type="compositionally biased region" description="Acidic residues" evidence="2">
    <location>
        <begin position="394"/>
        <end position="406"/>
    </location>
</feature>
<dbReference type="AlphaFoldDB" id="A0AAV7FEE7"/>
<dbReference type="Gene3D" id="1.20.1260.60">
    <property type="entry name" value="Vacuolar protein sorting-associated protein Ist1"/>
    <property type="match status" value="1"/>
</dbReference>
<feature type="compositionally biased region" description="Basic and acidic residues" evidence="2">
    <location>
        <begin position="207"/>
        <end position="235"/>
    </location>
</feature>
<evidence type="ECO:0000256" key="2">
    <source>
        <dbReference type="SAM" id="MobiDB-lite"/>
    </source>
</evidence>
<evidence type="ECO:0008006" key="5">
    <source>
        <dbReference type="Google" id="ProtNLM"/>
    </source>
</evidence>
<evidence type="ECO:0000313" key="3">
    <source>
        <dbReference type="EMBL" id="KAG9458427.1"/>
    </source>
</evidence>
<feature type="region of interest" description="Disordered" evidence="2">
    <location>
        <begin position="189"/>
        <end position="242"/>
    </location>
</feature>
<evidence type="ECO:0000256" key="1">
    <source>
        <dbReference type="ARBA" id="ARBA00005536"/>
    </source>
</evidence>
<dbReference type="EMBL" id="JAINDJ010000002">
    <property type="protein sequence ID" value="KAG9458427.1"/>
    <property type="molecule type" value="Genomic_DNA"/>
</dbReference>
<reference evidence="3 4" key="1">
    <citation type="submission" date="2021-07" db="EMBL/GenBank/DDBJ databases">
        <title>The Aristolochia fimbriata genome: insights into angiosperm evolution, floral development and chemical biosynthesis.</title>
        <authorList>
            <person name="Jiao Y."/>
        </authorList>
    </citation>
    <scope>NUCLEOTIDE SEQUENCE [LARGE SCALE GENOMIC DNA]</scope>
    <source>
        <strain evidence="3">IBCAS-2021</strain>
        <tissue evidence="3">Leaf</tissue>
    </source>
</reference>
<feature type="compositionally biased region" description="Basic and acidic residues" evidence="2">
    <location>
        <begin position="348"/>
        <end position="365"/>
    </location>
</feature>
<proteinExistence type="inferred from homology"/>
<dbReference type="Pfam" id="PF03398">
    <property type="entry name" value="Ist1"/>
    <property type="match status" value="1"/>
</dbReference>
<sequence length="545" mass="61198">MGRKLDLLLHRRSFKTSKFKALVNLAIARLAVLKNQRDVRCSHGRSDVAQLLRLGHQERALLRVEHLIKDQNMLDVYVMIEGYCHILTERVALIENQKDCPQDLREAVSSMIFAASRCGDFPELQEIRSIFTQRYGREFAAASVELRNSCGVNTKMIQKMSTKLPSYEARLKVVREIGAEAGITVMTIDEPPVGVPEPKDSVASSGGRKEPDNKNGGRRMDSSVRTVREEEHSLKFSDLGGEEELSGSFKTRRYRDVATAAQAAFESAAYAAAAARAAVELARPESHHRGSGDEGSPRKKNESHSFEDERFSVLKSDKNDRSHTGLDFEKNTTEQGFSSDSEDEEPPVEQHKENREESVLKHEPQLQRSLSISSLETTEVVAEEKVQEKGISFDESDEESENEEETIQLTRSRFKFGRRSTLLDDLNNHNSPVYVKDRNYGGRGSSSSAKPTDFDISSGGEPDEKIGIKQHHPDKREDPVRPPVDTVGHAHEAFDRIALRSSKKDDHVTTYKMRTGHLNAGELQGKPHSNPGKPVSMRTRRGFRH</sequence>
<organism evidence="3 4">
    <name type="scientific">Aristolochia fimbriata</name>
    <name type="common">White veined hardy Dutchman's pipe vine</name>
    <dbReference type="NCBI Taxonomy" id="158543"/>
    <lineage>
        <taxon>Eukaryota</taxon>
        <taxon>Viridiplantae</taxon>
        <taxon>Streptophyta</taxon>
        <taxon>Embryophyta</taxon>
        <taxon>Tracheophyta</taxon>
        <taxon>Spermatophyta</taxon>
        <taxon>Magnoliopsida</taxon>
        <taxon>Magnoliidae</taxon>
        <taxon>Piperales</taxon>
        <taxon>Aristolochiaceae</taxon>
        <taxon>Aristolochia</taxon>
    </lineage>
</organism>
<dbReference type="Proteomes" id="UP000825729">
    <property type="component" value="Unassembled WGS sequence"/>
</dbReference>
<comment type="similarity">
    <text evidence="1">Belongs to the IST1 family.</text>
</comment>
<accession>A0AAV7FEE7</accession>
<dbReference type="FunFam" id="1.20.1260.60:FF:000002">
    <property type="entry name" value="Vacuolar protein sorting-associated protein IST1"/>
    <property type="match status" value="1"/>
</dbReference>
<comment type="caution">
    <text evidence="3">The sequence shown here is derived from an EMBL/GenBank/DDBJ whole genome shotgun (WGS) entry which is preliminary data.</text>
</comment>
<feature type="compositionally biased region" description="Basic and acidic residues" evidence="2">
    <location>
        <begin position="382"/>
        <end position="392"/>
    </location>
</feature>
<protein>
    <recommendedName>
        <fullName evidence="5">IST1-like protein</fullName>
    </recommendedName>
</protein>
<feature type="compositionally biased region" description="Basic and acidic residues" evidence="2">
    <location>
        <begin position="282"/>
        <end position="332"/>
    </location>
</feature>
<gene>
    <name evidence="3" type="ORF">H6P81_002935</name>
</gene>
<evidence type="ECO:0000313" key="4">
    <source>
        <dbReference type="Proteomes" id="UP000825729"/>
    </source>
</evidence>
<feature type="region of interest" description="Disordered" evidence="2">
    <location>
        <begin position="428"/>
        <end position="486"/>
    </location>
</feature>
<feature type="region of interest" description="Disordered" evidence="2">
    <location>
        <begin position="514"/>
        <end position="545"/>
    </location>
</feature>
<dbReference type="InterPro" id="IPR042277">
    <property type="entry name" value="IST1-like"/>
</dbReference>
<dbReference type="GO" id="GO:0015031">
    <property type="term" value="P:protein transport"/>
    <property type="evidence" value="ECO:0007669"/>
    <property type="project" value="InterPro"/>
</dbReference>
<keyword evidence="4" id="KW-1185">Reference proteome</keyword>
<dbReference type="PANTHER" id="PTHR12161:SF16">
    <property type="entry name" value="REGULATOR OF VPS4 ACTIVITY IN THE MVB PATHWAY PROTEIN"/>
    <property type="match status" value="1"/>
</dbReference>
<dbReference type="InterPro" id="IPR005061">
    <property type="entry name" value="Ist1"/>
</dbReference>
<feature type="compositionally biased region" description="Polar residues" evidence="2">
    <location>
        <begin position="366"/>
        <end position="377"/>
    </location>
</feature>
<feature type="region of interest" description="Disordered" evidence="2">
    <location>
        <begin position="281"/>
        <end position="409"/>
    </location>
</feature>